<feature type="transmembrane region" description="Helical" evidence="1">
    <location>
        <begin position="41"/>
        <end position="63"/>
    </location>
</feature>
<dbReference type="GeneID" id="24437281"/>
<keyword evidence="3" id="KW-1185">Reference proteome</keyword>
<dbReference type="RefSeq" id="XP_012652065.1">
    <property type="nucleotide sequence ID" value="XM_012796611.1"/>
</dbReference>
<dbReference type="Proteomes" id="UP000009168">
    <property type="component" value="Unassembled WGS sequence"/>
</dbReference>
<reference evidence="3" key="1">
    <citation type="journal article" date="2006" name="PLoS Biol.">
        <title>Macronuclear genome sequence of the ciliate Tetrahymena thermophila, a model eukaryote.</title>
        <authorList>
            <person name="Eisen J.A."/>
            <person name="Coyne R.S."/>
            <person name="Wu M."/>
            <person name="Wu D."/>
            <person name="Thiagarajan M."/>
            <person name="Wortman J.R."/>
            <person name="Badger J.H."/>
            <person name="Ren Q."/>
            <person name="Amedeo P."/>
            <person name="Jones K.M."/>
            <person name="Tallon L.J."/>
            <person name="Delcher A.L."/>
            <person name="Salzberg S.L."/>
            <person name="Silva J.C."/>
            <person name="Haas B.J."/>
            <person name="Majoros W.H."/>
            <person name="Farzad M."/>
            <person name="Carlton J.M."/>
            <person name="Smith R.K. Jr."/>
            <person name="Garg J."/>
            <person name="Pearlman R.E."/>
            <person name="Karrer K.M."/>
            <person name="Sun L."/>
            <person name="Manning G."/>
            <person name="Elde N.C."/>
            <person name="Turkewitz A.P."/>
            <person name="Asai D.J."/>
            <person name="Wilkes D.E."/>
            <person name="Wang Y."/>
            <person name="Cai H."/>
            <person name="Collins K."/>
            <person name="Stewart B.A."/>
            <person name="Lee S.R."/>
            <person name="Wilamowska K."/>
            <person name="Weinberg Z."/>
            <person name="Ruzzo W.L."/>
            <person name="Wloga D."/>
            <person name="Gaertig J."/>
            <person name="Frankel J."/>
            <person name="Tsao C.-C."/>
            <person name="Gorovsky M.A."/>
            <person name="Keeling P.J."/>
            <person name="Waller R.F."/>
            <person name="Patron N.J."/>
            <person name="Cherry J.M."/>
            <person name="Stover N.A."/>
            <person name="Krieger C.J."/>
            <person name="del Toro C."/>
            <person name="Ryder H.F."/>
            <person name="Williamson S.C."/>
            <person name="Barbeau R.A."/>
            <person name="Hamilton E.P."/>
            <person name="Orias E."/>
        </authorList>
    </citation>
    <scope>NUCLEOTIDE SEQUENCE [LARGE SCALE GENOMIC DNA]</scope>
    <source>
        <strain evidence="3">SB210</strain>
    </source>
</reference>
<dbReference type="KEGG" id="tet:TTHERM_000100049"/>
<protein>
    <submittedName>
        <fullName evidence="2">Transmembrane protein, putative</fullName>
    </submittedName>
</protein>
<keyword evidence="1" id="KW-0472">Membrane</keyword>
<dbReference type="AlphaFoldDB" id="W7XJC1"/>
<evidence type="ECO:0000256" key="1">
    <source>
        <dbReference type="SAM" id="Phobius"/>
    </source>
</evidence>
<dbReference type="EMBL" id="GG662767">
    <property type="protein sequence ID" value="EWS75391.1"/>
    <property type="molecule type" value="Genomic_DNA"/>
</dbReference>
<dbReference type="InParanoid" id="W7XJC1"/>
<organism evidence="2 3">
    <name type="scientific">Tetrahymena thermophila (strain SB210)</name>
    <dbReference type="NCBI Taxonomy" id="312017"/>
    <lineage>
        <taxon>Eukaryota</taxon>
        <taxon>Sar</taxon>
        <taxon>Alveolata</taxon>
        <taxon>Ciliophora</taxon>
        <taxon>Intramacronucleata</taxon>
        <taxon>Oligohymenophorea</taxon>
        <taxon>Hymenostomatida</taxon>
        <taxon>Tetrahymenina</taxon>
        <taxon>Tetrahymenidae</taxon>
        <taxon>Tetrahymena</taxon>
    </lineage>
</organism>
<keyword evidence="1" id="KW-1133">Transmembrane helix</keyword>
<evidence type="ECO:0000313" key="2">
    <source>
        <dbReference type="EMBL" id="EWS75391.1"/>
    </source>
</evidence>
<accession>W7XJC1</accession>
<name>W7XJC1_TETTS</name>
<feature type="transmembrane region" description="Helical" evidence="1">
    <location>
        <begin position="6"/>
        <end position="29"/>
    </location>
</feature>
<evidence type="ECO:0000313" key="3">
    <source>
        <dbReference type="Proteomes" id="UP000009168"/>
    </source>
</evidence>
<sequence length="87" mass="10703">MLNKSIRQIFCGLECIIHIYLLKWYLLYCLIQRYCKCFRQIISIVLIKLRITIYKIFFLQWILYNSLTICQNMVNSQKKFCFDQQYG</sequence>
<keyword evidence="1 2" id="KW-0812">Transmembrane</keyword>
<gene>
    <name evidence="2" type="ORF">TTHERM_000100049</name>
</gene>
<proteinExistence type="predicted"/>